<name>A0A1S1HF00_9SPHN</name>
<evidence type="ECO:0000259" key="13">
    <source>
        <dbReference type="PROSITE" id="PS50035"/>
    </source>
</evidence>
<dbReference type="SUPFAM" id="SSF56024">
    <property type="entry name" value="Phospholipase D/nuclease"/>
    <property type="match status" value="2"/>
</dbReference>
<dbReference type="Gene3D" id="3.30.870.10">
    <property type="entry name" value="Endonuclease Chain A"/>
    <property type="match status" value="2"/>
</dbReference>
<organism evidence="14 15">
    <name type="scientific">Edaphosphingomonas haloaromaticamans</name>
    <dbReference type="NCBI Taxonomy" id="653954"/>
    <lineage>
        <taxon>Bacteria</taxon>
        <taxon>Pseudomonadati</taxon>
        <taxon>Pseudomonadota</taxon>
        <taxon>Alphaproteobacteria</taxon>
        <taxon>Sphingomonadales</taxon>
        <taxon>Rhizorhabdaceae</taxon>
        <taxon>Edaphosphingomonas</taxon>
    </lineage>
</organism>
<keyword evidence="10 12" id="KW-0472">Membrane</keyword>
<dbReference type="AlphaFoldDB" id="A0A1S1HF00"/>
<keyword evidence="7 12" id="KW-0812">Transmembrane</keyword>
<dbReference type="InterPro" id="IPR022924">
    <property type="entry name" value="Cardiolipin_synthase"/>
</dbReference>
<feature type="transmembrane region" description="Helical" evidence="12">
    <location>
        <begin position="40"/>
        <end position="59"/>
    </location>
</feature>
<dbReference type="OrthoDB" id="9762009at2"/>
<evidence type="ECO:0000256" key="2">
    <source>
        <dbReference type="ARBA" id="ARBA00004236"/>
    </source>
</evidence>
<keyword evidence="8" id="KW-0677">Repeat</keyword>
<evidence type="ECO:0000256" key="4">
    <source>
        <dbReference type="ARBA" id="ARBA00022475"/>
    </source>
</evidence>
<evidence type="ECO:0000313" key="15">
    <source>
        <dbReference type="Proteomes" id="UP000179467"/>
    </source>
</evidence>
<keyword evidence="6 14" id="KW-0808">Transferase</keyword>
<accession>A0A1S1HF00</accession>
<dbReference type="EC" id="2.7.8.-" evidence="11"/>
<keyword evidence="15" id="KW-1185">Reference proteome</keyword>
<reference evidence="14 15" key="1">
    <citation type="submission" date="2016-09" db="EMBL/GenBank/DDBJ databases">
        <title>Metabolic pathway, cell adaptation mechanisms and a novel monoxygenase revealed through proteogenomic-transcription analysis of a Sphingomonas haloaromaticamans strain degrading the fungicide ortho-phenylphenol.</title>
        <authorList>
            <person name="Perruchon C."/>
            <person name="Papadopoulou E.S."/>
            <person name="Rousidou C."/>
            <person name="Vasileiadis S."/>
            <person name="Tanou G."/>
            <person name="Amoutzias G."/>
            <person name="Molassiotis A."/>
            <person name="Karpouzas D.G."/>
        </authorList>
    </citation>
    <scope>NUCLEOTIDE SEQUENCE [LARGE SCALE GENOMIC DNA]</scope>
    <source>
        <strain evidence="14 15">P3</strain>
    </source>
</reference>
<keyword evidence="9 12" id="KW-1133">Transmembrane helix</keyword>
<dbReference type="GO" id="GO:0005576">
    <property type="term" value="C:extracellular region"/>
    <property type="evidence" value="ECO:0007669"/>
    <property type="project" value="UniProtKB-SubCell"/>
</dbReference>
<evidence type="ECO:0000256" key="8">
    <source>
        <dbReference type="ARBA" id="ARBA00022737"/>
    </source>
</evidence>
<dbReference type="EMBL" id="MIPT01000001">
    <property type="protein sequence ID" value="OHT20668.1"/>
    <property type="molecule type" value="Genomic_DNA"/>
</dbReference>
<dbReference type="PANTHER" id="PTHR21248:SF22">
    <property type="entry name" value="PHOSPHOLIPASE D"/>
    <property type="match status" value="1"/>
</dbReference>
<dbReference type="Proteomes" id="UP000179467">
    <property type="component" value="Unassembled WGS sequence"/>
</dbReference>
<keyword evidence="4" id="KW-1003">Cell membrane</keyword>
<sequence length="471" mass="52659">MAIHDIPSLGESYYLVEWAIRLVMLVVVPFRRSPAATRSWLLLIFVLPLPGLLLFLAIGSPRFPRWRRERFHALDPFVAGLAARLDAEAPPGAMNEPEAATLARTLGHLPAVGGNAVEFIDDYGAVIDRLVEDIDAAKRHVRLLVYIFADDAVGQRVMAALARAVARGVACHVLFDPVGSHRWRRGTVAGLRAAGVEVRAALPFRLLRDRTRRDMRNHRKLFLIDGQVGFTGSQNIVAQDFRPGVTNRELVVRVTGPVVAEMTAVFLADWYLETERLLEDAPEISPAAGTATAQVLPSGADYRSQGFHTMLIWQIHRARHRVVLVTPYLIPDEDLLSALRTAVLRGVTVDLVVSAIVDQRLVHFAQSSYYDELLRSGVRIRRYRQRLLHAKNVAFDDRLAILGSSNIDIRSFELNEEVSLLLFDAADIARLTAIQQAYLAESDEVTLDQWRRRSGLRKFAENVARLVSPLL</sequence>
<evidence type="ECO:0000313" key="14">
    <source>
        <dbReference type="EMBL" id="OHT20668.1"/>
    </source>
</evidence>
<dbReference type="SMART" id="SM00155">
    <property type="entry name" value="PLDc"/>
    <property type="match status" value="2"/>
</dbReference>
<evidence type="ECO:0000256" key="11">
    <source>
        <dbReference type="NCBIfam" id="TIGR04265"/>
    </source>
</evidence>
<dbReference type="InterPro" id="IPR001736">
    <property type="entry name" value="PLipase_D/transphosphatidylase"/>
</dbReference>
<dbReference type="PROSITE" id="PS50035">
    <property type="entry name" value="PLD"/>
    <property type="match status" value="2"/>
</dbReference>
<proteinExistence type="predicted"/>
<keyword evidence="5" id="KW-0964">Secreted</keyword>
<dbReference type="Pfam" id="PF13091">
    <property type="entry name" value="PLDc_2"/>
    <property type="match status" value="2"/>
</dbReference>
<protein>
    <recommendedName>
        <fullName evidence="11">Cardiolipin synthase</fullName>
        <ecNumber evidence="11">2.7.8.-</ecNumber>
    </recommendedName>
</protein>
<evidence type="ECO:0000256" key="7">
    <source>
        <dbReference type="ARBA" id="ARBA00022692"/>
    </source>
</evidence>
<dbReference type="PANTHER" id="PTHR21248">
    <property type="entry name" value="CARDIOLIPIN SYNTHASE"/>
    <property type="match status" value="1"/>
</dbReference>
<dbReference type="RefSeq" id="WP_070934143.1">
    <property type="nucleotide sequence ID" value="NZ_MIPT01000001.1"/>
</dbReference>
<dbReference type="GO" id="GO:0032049">
    <property type="term" value="P:cardiolipin biosynthetic process"/>
    <property type="evidence" value="ECO:0007669"/>
    <property type="project" value="UniProtKB-UniRule"/>
</dbReference>
<comment type="subcellular location">
    <subcellularLocation>
        <location evidence="2">Cell membrane</location>
    </subcellularLocation>
    <subcellularLocation>
        <location evidence="3">Secreted</location>
    </subcellularLocation>
</comment>
<evidence type="ECO:0000256" key="3">
    <source>
        <dbReference type="ARBA" id="ARBA00004613"/>
    </source>
</evidence>
<comment type="function">
    <text evidence="1">Could be a virulence factor.</text>
</comment>
<evidence type="ECO:0000256" key="5">
    <source>
        <dbReference type="ARBA" id="ARBA00022525"/>
    </source>
</evidence>
<gene>
    <name evidence="14" type="primary">cls_3</name>
    <name evidence="14" type="ORF">BHE75_02668</name>
</gene>
<dbReference type="GO" id="GO:0005886">
    <property type="term" value="C:plasma membrane"/>
    <property type="evidence" value="ECO:0007669"/>
    <property type="project" value="UniProtKB-SubCell"/>
</dbReference>
<evidence type="ECO:0000256" key="6">
    <source>
        <dbReference type="ARBA" id="ARBA00022679"/>
    </source>
</evidence>
<comment type="caution">
    <text evidence="14">The sequence shown here is derived from an EMBL/GenBank/DDBJ whole genome shotgun (WGS) entry which is preliminary data.</text>
</comment>
<feature type="domain" description="PLD phosphodiesterase" evidence="13">
    <location>
        <begin position="213"/>
        <end position="240"/>
    </location>
</feature>
<evidence type="ECO:0000256" key="12">
    <source>
        <dbReference type="SAM" id="Phobius"/>
    </source>
</evidence>
<evidence type="ECO:0000256" key="10">
    <source>
        <dbReference type="ARBA" id="ARBA00023136"/>
    </source>
</evidence>
<dbReference type="CDD" id="cd09158">
    <property type="entry name" value="PLDc_EcCLS_like_2"/>
    <property type="match status" value="1"/>
</dbReference>
<evidence type="ECO:0000256" key="1">
    <source>
        <dbReference type="ARBA" id="ARBA00003145"/>
    </source>
</evidence>
<dbReference type="InterPro" id="IPR025202">
    <property type="entry name" value="PLD-like_dom"/>
</dbReference>
<feature type="domain" description="PLD phosphodiesterase" evidence="13">
    <location>
        <begin position="384"/>
        <end position="411"/>
    </location>
</feature>
<dbReference type="GO" id="GO:0008808">
    <property type="term" value="F:cardiolipin synthase activity"/>
    <property type="evidence" value="ECO:0007669"/>
    <property type="project" value="UniProtKB-UniRule"/>
</dbReference>
<evidence type="ECO:0000256" key="9">
    <source>
        <dbReference type="ARBA" id="ARBA00022989"/>
    </source>
</evidence>
<dbReference type="NCBIfam" id="TIGR04265">
    <property type="entry name" value="bac_cardiolipin"/>
    <property type="match status" value="1"/>
</dbReference>